<name>A0A1I7WJB2_HETBA</name>
<sequence>MDRAPKLSQPERSQIKALKTIMNFLGHQEEYGTKKSIGRPSKLNDRGKRAIFWTTSNSTNEIRRTGGIDASTTTMWRINLWTILIVKDLQSAISKLWRKIDKSIIKNIVNTMPERIFQVINRSVSCTDY</sequence>
<dbReference type="WBParaSite" id="Hba_05103">
    <property type="protein sequence ID" value="Hba_05103"/>
    <property type="gene ID" value="Hba_05103"/>
</dbReference>
<reference evidence="2" key="1">
    <citation type="submission" date="2016-11" db="UniProtKB">
        <authorList>
            <consortium name="WormBaseParasite"/>
        </authorList>
    </citation>
    <scope>IDENTIFICATION</scope>
</reference>
<organism evidence="1 2">
    <name type="scientific">Heterorhabditis bacteriophora</name>
    <name type="common">Entomopathogenic nematode worm</name>
    <dbReference type="NCBI Taxonomy" id="37862"/>
    <lineage>
        <taxon>Eukaryota</taxon>
        <taxon>Metazoa</taxon>
        <taxon>Ecdysozoa</taxon>
        <taxon>Nematoda</taxon>
        <taxon>Chromadorea</taxon>
        <taxon>Rhabditida</taxon>
        <taxon>Rhabditina</taxon>
        <taxon>Rhabditomorpha</taxon>
        <taxon>Strongyloidea</taxon>
        <taxon>Heterorhabditidae</taxon>
        <taxon>Heterorhabditis</taxon>
    </lineage>
</organism>
<evidence type="ECO:0000313" key="2">
    <source>
        <dbReference type="WBParaSite" id="Hba_05103"/>
    </source>
</evidence>
<protein>
    <submittedName>
        <fullName evidence="2">Reverse transcriptase</fullName>
    </submittedName>
</protein>
<accession>A0A1I7WJB2</accession>
<evidence type="ECO:0000313" key="1">
    <source>
        <dbReference type="Proteomes" id="UP000095283"/>
    </source>
</evidence>
<proteinExistence type="predicted"/>
<dbReference type="Proteomes" id="UP000095283">
    <property type="component" value="Unplaced"/>
</dbReference>
<keyword evidence="1" id="KW-1185">Reference proteome</keyword>
<dbReference type="AlphaFoldDB" id="A0A1I7WJB2"/>